<keyword evidence="3" id="KW-1185">Reference proteome</keyword>
<dbReference type="AlphaFoldDB" id="A0A6A6V2V8"/>
<accession>A0A6A6V2V8</accession>
<gene>
    <name evidence="2" type="ORF">M011DRAFT_196457</name>
</gene>
<evidence type="ECO:0000313" key="3">
    <source>
        <dbReference type="Proteomes" id="UP000799440"/>
    </source>
</evidence>
<dbReference type="Proteomes" id="UP000799440">
    <property type="component" value="Unassembled WGS sequence"/>
</dbReference>
<reference evidence="2" key="1">
    <citation type="journal article" date="2020" name="Stud. Mycol.">
        <title>101 Dothideomycetes genomes: a test case for predicting lifestyles and emergence of pathogens.</title>
        <authorList>
            <person name="Haridas S."/>
            <person name="Albert R."/>
            <person name="Binder M."/>
            <person name="Bloem J."/>
            <person name="Labutti K."/>
            <person name="Salamov A."/>
            <person name="Andreopoulos B."/>
            <person name="Baker S."/>
            <person name="Barry K."/>
            <person name="Bills G."/>
            <person name="Bluhm B."/>
            <person name="Cannon C."/>
            <person name="Castanera R."/>
            <person name="Culley D."/>
            <person name="Daum C."/>
            <person name="Ezra D."/>
            <person name="Gonzalez J."/>
            <person name="Henrissat B."/>
            <person name="Kuo A."/>
            <person name="Liang C."/>
            <person name="Lipzen A."/>
            <person name="Lutzoni F."/>
            <person name="Magnuson J."/>
            <person name="Mondo S."/>
            <person name="Nolan M."/>
            <person name="Ohm R."/>
            <person name="Pangilinan J."/>
            <person name="Park H.-J."/>
            <person name="Ramirez L."/>
            <person name="Alfaro M."/>
            <person name="Sun H."/>
            <person name="Tritt A."/>
            <person name="Yoshinaga Y."/>
            <person name="Zwiers L.-H."/>
            <person name="Turgeon B."/>
            <person name="Goodwin S."/>
            <person name="Spatafora J."/>
            <person name="Crous P."/>
            <person name="Grigoriev I."/>
        </authorList>
    </citation>
    <scope>NUCLEOTIDE SEQUENCE</scope>
    <source>
        <strain evidence="2">CBS 119925</strain>
    </source>
</reference>
<name>A0A6A6V2V8_9PLEO</name>
<dbReference type="EMBL" id="MU006591">
    <property type="protein sequence ID" value="KAF2744074.1"/>
    <property type="molecule type" value="Genomic_DNA"/>
</dbReference>
<evidence type="ECO:0000313" key="2">
    <source>
        <dbReference type="EMBL" id="KAF2744074.1"/>
    </source>
</evidence>
<keyword evidence="1" id="KW-0812">Transmembrane</keyword>
<feature type="transmembrane region" description="Helical" evidence="1">
    <location>
        <begin position="6"/>
        <end position="31"/>
    </location>
</feature>
<protein>
    <submittedName>
        <fullName evidence="2">Uncharacterized protein</fullName>
    </submittedName>
</protein>
<sequence length="61" mass="7001">MWLTRSGVVVLLLCNFYCSICMALILHAACFTSVEKNMFRLEIVTILECMLYVEVHVSSVR</sequence>
<keyword evidence="1" id="KW-0472">Membrane</keyword>
<keyword evidence="1" id="KW-1133">Transmembrane helix</keyword>
<proteinExistence type="predicted"/>
<organism evidence="2 3">
    <name type="scientific">Sporormia fimetaria CBS 119925</name>
    <dbReference type="NCBI Taxonomy" id="1340428"/>
    <lineage>
        <taxon>Eukaryota</taxon>
        <taxon>Fungi</taxon>
        <taxon>Dikarya</taxon>
        <taxon>Ascomycota</taxon>
        <taxon>Pezizomycotina</taxon>
        <taxon>Dothideomycetes</taxon>
        <taxon>Pleosporomycetidae</taxon>
        <taxon>Pleosporales</taxon>
        <taxon>Sporormiaceae</taxon>
        <taxon>Sporormia</taxon>
    </lineage>
</organism>
<evidence type="ECO:0000256" key="1">
    <source>
        <dbReference type="SAM" id="Phobius"/>
    </source>
</evidence>